<sequence>MGYRNNKGNPISREEIEELNKKIAEIGFKIPELWNPEFLRSLPSSMPEVEVKEGVINAELITKLKAEFIELNSIEAHARGYAFQDFLVRMFDVFGLSPKKSFRIVGEEIDGSFELNSDTYLLEAKWQAKQSSEAELLIFSGKVGGKAIWSRGLFVSYAGFTAPGLEAFARGKATNLIGMDAQDIYFILEGKMTLQDALVAKARIAAETNSFFTSVYKLATQ</sequence>
<evidence type="ECO:0008006" key="3">
    <source>
        <dbReference type="Google" id="ProtNLM"/>
    </source>
</evidence>
<organism evidence="1 2">
    <name type="scientific">Pedobacter helvus</name>
    <dbReference type="NCBI Taxonomy" id="2563444"/>
    <lineage>
        <taxon>Bacteria</taxon>
        <taxon>Pseudomonadati</taxon>
        <taxon>Bacteroidota</taxon>
        <taxon>Sphingobacteriia</taxon>
        <taxon>Sphingobacteriales</taxon>
        <taxon>Sphingobacteriaceae</taxon>
        <taxon>Pedobacter</taxon>
    </lineage>
</organism>
<dbReference type="Proteomes" id="UP001517367">
    <property type="component" value="Unassembled WGS sequence"/>
</dbReference>
<protein>
    <recommendedName>
        <fullName evidence="3">Restriction endonuclease type IV Mrr domain-containing protein</fullName>
    </recommendedName>
</protein>
<name>A0ABW9JI22_9SPHI</name>
<dbReference type="EMBL" id="SRMP02000016">
    <property type="protein sequence ID" value="MFN0291920.1"/>
    <property type="molecule type" value="Genomic_DNA"/>
</dbReference>
<evidence type="ECO:0000313" key="2">
    <source>
        <dbReference type="Proteomes" id="UP001517367"/>
    </source>
</evidence>
<comment type="caution">
    <text evidence="1">The sequence shown here is derived from an EMBL/GenBank/DDBJ whole genome shotgun (WGS) entry which is preliminary data.</text>
</comment>
<keyword evidence="2" id="KW-1185">Reference proteome</keyword>
<evidence type="ECO:0000313" key="1">
    <source>
        <dbReference type="EMBL" id="MFN0291920.1"/>
    </source>
</evidence>
<reference evidence="1 2" key="1">
    <citation type="submission" date="2024-12" db="EMBL/GenBank/DDBJ databases">
        <authorList>
            <person name="Hu S."/>
        </authorList>
    </citation>
    <scope>NUCLEOTIDE SEQUENCE [LARGE SCALE GENOMIC DNA]</scope>
    <source>
        <strain evidence="1 2">P-25</strain>
    </source>
</reference>
<dbReference type="RefSeq" id="WP_409142220.1">
    <property type="nucleotide sequence ID" value="NZ_SRMP02000016.1"/>
</dbReference>
<proteinExistence type="predicted"/>
<accession>A0ABW9JI22</accession>
<gene>
    <name evidence="1" type="ORF">E5L68_011000</name>
</gene>
<dbReference type="SUPFAM" id="SSF52980">
    <property type="entry name" value="Restriction endonuclease-like"/>
    <property type="match status" value="1"/>
</dbReference>
<dbReference type="InterPro" id="IPR011335">
    <property type="entry name" value="Restrct_endonuc-II-like"/>
</dbReference>